<evidence type="ECO:0000256" key="2">
    <source>
        <dbReference type="ARBA" id="ARBA00004275"/>
    </source>
</evidence>
<dbReference type="InterPro" id="IPR046373">
    <property type="entry name" value="Acyl-CoA_Oxase/DH_mid-dom_sf"/>
</dbReference>
<evidence type="ECO:0000256" key="10">
    <source>
        <dbReference type="ARBA" id="ARBA00023140"/>
    </source>
</evidence>
<accession>A0AAN5IGF8</accession>
<comment type="similarity">
    <text evidence="4">Belongs to the acyl-CoA oxidase family.</text>
</comment>
<organism evidence="13 14">
    <name type="scientific">Pristionchus mayeri</name>
    <dbReference type="NCBI Taxonomy" id="1317129"/>
    <lineage>
        <taxon>Eukaryota</taxon>
        <taxon>Metazoa</taxon>
        <taxon>Ecdysozoa</taxon>
        <taxon>Nematoda</taxon>
        <taxon>Chromadorea</taxon>
        <taxon>Rhabditida</taxon>
        <taxon>Rhabditina</taxon>
        <taxon>Diplogasteromorpha</taxon>
        <taxon>Diplogasteroidea</taxon>
        <taxon>Neodiplogasteridae</taxon>
        <taxon>Pristionchus</taxon>
    </lineage>
</organism>
<evidence type="ECO:0000256" key="9">
    <source>
        <dbReference type="ARBA" id="ARBA00023098"/>
    </source>
</evidence>
<dbReference type="GO" id="GO:0055088">
    <property type="term" value="P:lipid homeostasis"/>
    <property type="evidence" value="ECO:0007669"/>
    <property type="project" value="TreeGrafter"/>
</dbReference>
<name>A0AAN5IGF8_9BILA</name>
<proteinExistence type="inferred from homology"/>
<dbReference type="InterPro" id="IPR009100">
    <property type="entry name" value="AcylCoA_DH/oxidase_NM_dom_sf"/>
</dbReference>
<keyword evidence="6" id="KW-0274">FAD</keyword>
<dbReference type="PANTHER" id="PTHR10909">
    <property type="entry name" value="ELECTRON TRANSPORT OXIDOREDUCTASE"/>
    <property type="match status" value="1"/>
</dbReference>
<dbReference type="InterPro" id="IPR006091">
    <property type="entry name" value="Acyl-CoA_Oxase/DH_mid-dom"/>
</dbReference>
<dbReference type="InterPro" id="IPR012258">
    <property type="entry name" value="Acyl-CoA_oxidase"/>
</dbReference>
<dbReference type="GO" id="GO:0005777">
    <property type="term" value="C:peroxisome"/>
    <property type="evidence" value="ECO:0007669"/>
    <property type="project" value="UniProtKB-SubCell"/>
</dbReference>
<evidence type="ECO:0008006" key="15">
    <source>
        <dbReference type="Google" id="ProtNLM"/>
    </source>
</evidence>
<dbReference type="InterPro" id="IPR029320">
    <property type="entry name" value="Acyl-CoA_ox_N"/>
</dbReference>
<dbReference type="GO" id="GO:0003997">
    <property type="term" value="F:acyl-CoA oxidase activity"/>
    <property type="evidence" value="ECO:0007669"/>
    <property type="project" value="InterPro"/>
</dbReference>
<feature type="domain" description="Acyl-CoA oxidase/dehydrogenase middle" evidence="11">
    <location>
        <begin position="72"/>
        <end position="179"/>
    </location>
</feature>
<evidence type="ECO:0000256" key="5">
    <source>
        <dbReference type="ARBA" id="ARBA00022630"/>
    </source>
</evidence>
<evidence type="ECO:0000256" key="8">
    <source>
        <dbReference type="ARBA" id="ARBA00023002"/>
    </source>
</evidence>
<sequence length="217" mass="24385">KTRMLLSKIHDIVDVTNDAERTHVFIQLFGADFFPVFLHFTMFIPVLQGQADDEMAEEMLPKAINLEIIGTYAQTEMGHGTNLRELETTATYDRQAEEFVLNTPTRSATKWWPGSLGKMANYAIVTAQLLIDGKNHGPHNFLVQLRSEIDHRPLPGITVGDIGPKMGVNGSDNGFLVLDHIRIPRKRILMKHGKVAKDGTYSPPMHSKINYGGMRYV</sequence>
<dbReference type="EMBL" id="BTRK01000006">
    <property type="protein sequence ID" value="GMR62851.1"/>
    <property type="molecule type" value="Genomic_DNA"/>
</dbReference>
<evidence type="ECO:0000313" key="13">
    <source>
        <dbReference type="EMBL" id="GMR62851.1"/>
    </source>
</evidence>
<dbReference type="GO" id="GO:0033540">
    <property type="term" value="P:fatty acid beta-oxidation using acyl-CoA oxidase"/>
    <property type="evidence" value="ECO:0007669"/>
    <property type="project" value="TreeGrafter"/>
</dbReference>
<dbReference type="GO" id="GO:0005504">
    <property type="term" value="F:fatty acid binding"/>
    <property type="evidence" value="ECO:0007669"/>
    <property type="project" value="TreeGrafter"/>
</dbReference>
<evidence type="ECO:0000256" key="3">
    <source>
        <dbReference type="ARBA" id="ARBA00004846"/>
    </source>
</evidence>
<evidence type="ECO:0000256" key="7">
    <source>
        <dbReference type="ARBA" id="ARBA00022832"/>
    </source>
</evidence>
<keyword evidence="7" id="KW-0276">Fatty acid metabolism</keyword>
<comment type="cofactor">
    <cofactor evidence="1">
        <name>FAD</name>
        <dbReference type="ChEBI" id="CHEBI:57692"/>
    </cofactor>
</comment>
<dbReference type="FunFam" id="2.40.110.10:FF:000003">
    <property type="entry name" value="Acyl-coenzyme A oxidase"/>
    <property type="match status" value="1"/>
</dbReference>
<evidence type="ECO:0000256" key="1">
    <source>
        <dbReference type="ARBA" id="ARBA00001974"/>
    </source>
</evidence>
<dbReference type="Pfam" id="PF14749">
    <property type="entry name" value="Acyl-CoA_ox_N"/>
    <property type="match status" value="1"/>
</dbReference>
<dbReference type="AlphaFoldDB" id="A0AAN5IGF8"/>
<dbReference type="PANTHER" id="PTHR10909:SF250">
    <property type="entry name" value="PEROXISOMAL ACYL-COENZYME A OXIDASE 1"/>
    <property type="match status" value="1"/>
</dbReference>
<comment type="pathway">
    <text evidence="3">Lipid metabolism; peroxisomal fatty acid beta-oxidation.</text>
</comment>
<feature type="domain" description="Acyl-coenzyme A oxidase N-terminal" evidence="12">
    <location>
        <begin position="19"/>
        <end position="69"/>
    </location>
</feature>
<keyword evidence="5" id="KW-0285">Flavoprotein</keyword>
<feature type="non-terminal residue" evidence="13">
    <location>
        <position position="1"/>
    </location>
</feature>
<dbReference type="SUPFAM" id="SSF56645">
    <property type="entry name" value="Acyl-CoA dehydrogenase NM domain-like"/>
    <property type="match status" value="1"/>
</dbReference>
<evidence type="ECO:0000259" key="11">
    <source>
        <dbReference type="Pfam" id="PF02770"/>
    </source>
</evidence>
<dbReference type="GO" id="GO:0071949">
    <property type="term" value="F:FAD binding"/>
    <property type="evidence" value="ECO:0007669"/>
    <property type="project" value="InterPro"/>
</dbReference>
<dbReference type="InterPro" id="IPR037069">
    <property type="entry name" value="AcylCoA_DH/ox_N_sf"/>
</dbReference>
<gene>
    <name evidence="13" type="ORF">PMAYCL1PPCAC_33046</name>
</gene>
<evidence type="ECO:0000313" key="14">
    <source>
        <dbReference type="Proteomes" id="UP001328107"/>
    </source>
</evidence>
<reference evidence="14" key="1">
    <citation type="submission" date="2022-10" db="EMBL/GenBank/DDBJ databases">
        <title>Genome assembly of Pristionchus species.</title>
        <authorList>
            <person name="Yoshida K."/>
            <person name="Sommer R.J."/>
        </authorList>
    </citation>
    <scope>NUCLEOTIDE SEQUENCE [LARGE SCALE GENOMIC DNA]</scope>
    <source>
        <strain evidence="14">RS5460</strain>
    </source>
</reference>
<evidence type="ECO:0000259" key="12">
    <source>
        <dbReference type="Pfam" id="PF14749"/>
    </source>
</evidence>
<evidence type="ECO:0000256" key="4">
    <source>
        <dbReference type="ARBA" id="ARBA00006288"/>
    </source>
</evidence>
<comment type="caution">
    <text evidence="13">The sequence shown here is derived from an EMBL/GenBank/DDBJ whole genome shotgun (WGS) entry which is preliminary data.</text>
</comment>
<dbReference type="Proteomes" id="UP001328107">
    <property type="component" value="Unassembled WGS sequence"/>
</dbReference>
<dbReference type="Pfam" id="PF02770">
    <property type="entry name" value="Acyl-CoA_dh_M"/>
    <property type="match status" value="1"/>
</dbReference>
<keyword evidence="10" id="KW-0576">Peroxisome</keyword>
<dbReference type="GO" id="GO:1904070">
    <property type="term" value="P:ascaroside biosynthetic process"/>
    <property type="evidence" value="ECO:0007669"/>
    <property type="project" value="TreeGrafter"/>
</dbReference>
<evidence type="ECO:0000256" key="6">
    <source>
        <dbReference type="ARBA" id="ARBA00022827"/>
    </source>
</evidence>
<protein>
    <recommendedName>
        <fullName evidence="15">Acyl-CoA oxidase</fullName>
    </recommendedName>
</protein>
<comment type="subcellular location">
    <subcellularLocation>
        <location evidence="2">Peroxisome</location>
    </subcellularLocation>
</comment>
<dbReference type="Gene3D" id="1.10.540.10">
    <property type="entry name" value="Acyl-CoA dehydrogenase/oxidase, N-terminal domain"/>
    <property type="match status" value="1"/>
</dbReference>
<keyword evidence="9" id="KW-0443">Lipid metabolism</keyword>
<dbReference type="Gene3D" id="2.40.110.10">
    <property type="entry name" value="Butyryl-CoA Dehydrogenase, subunit A, domain 2"/>
    <property type="match status" value="1"/>
</dbReference>
<keyword evidence="14" id="KW-1185">Reference proteome</keyword>
<keyword evidence="8" id="KW-0560">Oxidoreductase</keyword>